<comment type="subunit">
    <text evidence="5">Homodimer.</text>
</comment>
<evidence type="ECO:0000256" key="10">
    <source>
        <dbReference type="ARBA" id="ARBA00022977"/>
    </source>
</evidence>
<dbReference type="GO" id="GO:0005829">
    <property type="term" value="C:cytosol"/>
    <property type="evidence" value="ECO:0007669"/>
    <property type="project" value="TreeGrafter"/>
</dbReference>
<dbReference type="OrthoDB" id="9803371at2"/>
<dbReference type="Pfam" id="PF02780">
    <property type="entry name" value="Transketolase_C"/>
    <property type="match status" value="1"/>
</dbReference>
<dbReference type="GO" id="GO:0000287">
    <property type="term" value="F:magnesium ion binding"/>
    <property type="evidence" value="ECO:0007669"/>
    <property type="project" value="UniProtKB-ARBA"/>
</dbReference>
<dbReference type="NCBIfam" id="NF008968">
    <property type="entry name" value="PRK12315.1"/>
    <property type="match status" value="1"/>
</dbReference>
<dbReference type="SMART" id="SM00861">
    <property type="entry name" value="Transket_pyr"/>
    <property type="match status" value="1"/>
</dbReference>
<dbReference type="EMBL" id="JGYU01000001">
    <property type="protein sequence ID" value="KFI58447.1"/>
    <property type="molecule type" value="Genomic_DNA"/>
</dbReference>
<dbReference type="Proteomes" id="UP000028995">
    <property type="component" value="Unassembled WGS sequence"/>
</dbReference>
<comment type="caution">
    <text evidence="14">The sequence shown here is derived from an EMBL/GenBank/DDBJ whole genome shotgun (WGS) entry which is preliminary data.</text>
</comment>
<evidence type="ECO:0000256" key="7">
    <source>
        <dbReference type="ARBA" id="ARBA00022679"/>
    </source>
</evidence>
<dbReference type="GO" id="GO:0008661">
    <property type="term" value="F:1-deoxy-D-xylulose-5-phosphate synthase activity"/>
    <property type="evidence" value="ECO:0007669"/>
    <property type="project" value="UniProtKB-EC"/>
</dbReference>
<dbReference type="eggNOG" id="COG1154">
    <property type="taxonomic scope" value="Bacteria"/>
</dbReference>
<evidence type="ECO:0000313" key="14">
    <source>
        <dbReference type="EMBL" id="KFI58447.1"/>
    </source>
</evidence>
<dbReference type="Pfam" id="PF02779">
    <property type="entry name" value="Transket_pyr"/>
    <property type="match status" value="1"/>
</dbReference>
<organism evidence="14 15">
    <name type="scientific">Bifidobacterium choerinum</name>
    <dbReference type="NCBI Taxonomy" id="35760"/>
    <lineage>
        <taxon>Bacteria</taxon>
        <taxon>Bacillati</taxon>
        <taxon>Actinomycetota</taxon>
        <taxon>Actinomycetes</taxon>
        <taxon>Bifidobacteriales</taxon>
        <taxon>Bifidobacteriaceae</taxon>
        <taxon>Bifidobacterium</taxon>
    </lineage>
</organism>
<dbReference type="CDD" id="cd07033">
    <property type="entry name" value="TPP_PYR_DXS_TK_like"/>
    <property type="match status" value="1"/>
</dbReference>
<dbReference type="InterPro" id="IPR005475">
    <property type="entry name" value="Transketolase-like_Pyr-bd"/>
</dbReference>
<reference evidence="14 15" key="1">
    <citation type="submission" date="2014-03" db="EMBL/GenBank/DDBJ databases">
        <title>Genomics of Bifidobacteria.</title>
        <authorList>
            <person name="Ventura M."/>
            <person name="Milani C."/>
            <person name="Lugli G.A."/>
        </authorList>
    </citation>
    <scope>NUCLEOTIDE SEQUENCE [LARGE SCALE GENOMIC DNA]</scope>
    <source>
        <strain evidence="14 15">LMG 10510</strain>
    </source>
</reference>
<sequence length="619" mass="66236">MTGDILANMHAPADVKRLSAGELDALCAQIRGTLVDFGKRHGGHIGSNLGLVEATVALHRVFESPFDKIVFDVSHQSYVHKMLTGRAQAFRDPALFDTVSGFTNPDESEHDLFVLGHTGTSISLACGLAKERDMQRAEGRTPQTNNVVAVIGDGALSSGIAFEGLNNAAEQGGNLIIMFNDNEMSIAENHGGMYATLAEMRSSRGRCATNLFRAFGLDYRYVGDGNDVHALVRAFEDVKDIDHPIVLHIHTTKGLGMDAEDAAHGLTAGRCEANHWQSPMRDAGKPLGARKYYGRLAMEALERRFGDEPGLVVVSPATPGSNGITQEFRAHAGAHYVDTGITEEHAVAFAAGVAKAGGRPVVATSATFFQRAFDQLQQEVAINGAPVTLLSFGGGISDADNTHSGAFDITMFGNIPGLRCLAPTSRRMFLDMLAWATSQANTAPTLIRVPGEAILDAERAGTLDAEATAEPQRTDADEPWSGYRIAHDGHDVAVLGLGNAYPTAKAVVDMLADGAAGEHVDATLIDPLQFSTLDERTLTALASRHRVVVTLEDAQLEGGWGEKVTAFYANMLPDADVRVLNFGADKEFTDRTPLAELDSRYGMTSDAIVARIRTLLRTA</sequence>
<dbReference type="InterPro" id="IPR049557">
    <property type="entry name" value="Transketolase_CS"/>
</dbReference>
<dbReference type="SUPFAM" id="SSF52922">
    <property type="entry name" value="TK C-terminal domain-like"/>
    <property type="match status" value="1"/>
</dbReference>
<dbReference type="STRING" id="35760.BCHO_0493"/>
<dbReference type="GO" id="GO:0009228">
    <property type="term" value="P:thiamine biosynthetic process"/>
    <property type="evidence" value="ECO:0007669"/>
    <property type="project" value="UniProtKB-KW"/>
</dbReference>
<keyword evidence="11" id="KW-0786">Thiamine pyrophosphate</keyword>
<evidence type="ECO:0000256" key="11">
    <source>
        <dbReference type="ARBA" id="ARBA00023052"/>
    </source>
</evidence>
<keyword evidence="10" id="KW-0784">Thiamine biosynthesis</keyword>
<dbReference type="RefSeq" id="WP_024540734.1">
    <property type="nucleotide sequence ID" value="NZ_JBQKLO010000016.1"/>
</dbReference>
<dbReference type="Gene3D" id="3.40.50.970">
    <property type="match status" value="2"/>
</dbReference>
<keyword evidence="7 14" id="KW-0808">Transferase</keyword>
<comment type="pathway">
    <text evidence="3">Metabolic intermediate biosynthesis; 1-deoxy-D-xylulose 5-phosphate biosynthesis; 1-deoxy-D-xylulose 5-phosphate from D-glyceraldehyde 3-phosphate and pyruvate: step 1/1.</text>
</comment>
<dbReference type="CDD" id="cd02007">
    <property type="entry name" value="TPP_DXS"/>
    <property type="match status" value="1"/>
</dbReference>
<dbReference type="GO" id="GO:0016114">
    <property type="term" value="P:terpenoid biosynthetic process"/>
    <property type="evidence" value="ECO:0007669"/>
    <property type="project" value="InterPro"/>
</dbReference>
<keyword evidence="15" id="KW-1185">Reference proteome</keyword>
<dbReference type="GO" id="GO:0019288">
    <property type="term" value="P:isopentenyl diphosphate biosynthetic process, methylerythritol 4-phosphate pathway"/>
    <property type="evidence" value="ECO:0007669"/>
    <property type="project" value="TreeGrafter"/>
</dbReference>
<evidence type="ECO:0000256" key="5">
    <source>
        <dbReference type="ARBA" id="ARBA00011738"/>
    </source>
</evidence>
<dbReference type="SUPFAM" id="SSF52518">
    <property type="entry name" value="Thiamin diphosphate-binding fold (THDP-binding)"/>
    <property type="match status" value="2"/>
</dbReference>
<dbReference type="Pfam" id="PF13292">
    <property type="entry name" value="DXP_synthase_N"/>
    <property type="match status" value="2"/>
</dbReference>
<evidence type="ECO:0000256" key="2">
    <source>
        <dbReference type="ARBA" id="ARBA00001964"/>
    </source>
</evidence>
<evidence type="ECO:0000256" key="8">
    <source>
        <dbReference type="ARBA" id="ARBA00022723"/>
    </source>
</evidence>
<evidence type="ECO:0000256" key="1">
    <source>
        <dbReference type="ARBA" id="ARBA00001946"/>
    </source>
</evidence>
<dbReference type="InterPro" id="IPR005477">
    <property type="entry name" value="Dxylulose-5-P_synthase"/>
</dbReference>
<keyword evidence="12" id="KW-0414">Isoprene biosynthesis</keyword>
<feature type="domain" description="Transketolase-like pyrimidine-binding" evidence="13">
    <location>
        <begin position="291"/>
        <end position="457"/>
    </location>
</feature>
<dbReference type="NCBIfam" id="NF003933">
    <property type="entry name" value="PRK05444.2-2"/>
    <property type="match status" value="1"/>
</dbReference>
<keyword evidence="9" id="KW-0460">Magnesium</keyword>
<dbReference type="PANTHER" id="PTHR43322">
    <property type="entry name" value="1-D-DEOXYXYLULOSE 5-PHOSPHATE SYNTHASE-RELATED"/>
    <property type="match status" value="1"/>
</dbReference>
<name>A0A087AI47_9BIFI</name>
<dbReference type="InterPro" id="IPR033248">
    <property type="entry name" value="Transketolase_C"/>
</dbReference>
<keyword evidence="8" id="KW-0479">Metal-binding</keyword>
<dbReference type="EC" id="2.2.1.7" evidence="6"/>
<evidence type="ECO:0000256" key="12">
    <source>
        <dbReference type="ARBA" id="ARBA00023229"/>
    </source>
</evidence>
<dbReference type="PANTHER" id="PTHR43322:SF1">
    <property type="entry name" value="1-DEOXY-D-XYLULOSE-5-PHOSPHATE SYNTHASE"/>
    <property type="match status" value="1"/>
</dbReference>
<evidence type="ECO:0000313" key="15">
    <source>
        <dbReference type="Proteomes" id="UP000028995"/>
    </source>
</evidence>
<dbReference type="InterPro" id="IPR009014">
    <property type="entry name" value="Transketo_C/PFOR_II"/>
</dbReference>
<gene>
    <name evidence="14" type="ORF">BCHO_0493</name>
</gene>
<comment type="similarity">
    <text evidence="4">Belongs to the transketolase family. DXPS subfamily.</text>
</comment>
<dbReference type="UniPathway" id="UPA00064">
    <property type="reaction ID" value="UER00091"/>
</dbReference>
<comment type="cofactor">
    <cofactor evidence="1">
        <name>Mg(2+)</name>
        <dbReference type="ChEBI" id="CHEBI:18420"/>
    </cofactor>
</comment>
<proteinExistence type="inferred from homology"/>
<evidence type="ECO:0000256" key="9">
    <source>
        <dbReference type="ARBA" id="ARBA00022842"/>
    </source>
</evidence>
<protein>
    <recommendedName>
        <fullName evidence="6">1-deoxy-D-xylulose-5-phosphate synthase</fullName>
        <ecNumber evidence="6">2.2.1.7</ecNumber>
    </recommendedName>
</protein>
<accession>A0A087AI47</accession>
<evidence type="ECO:0000256" key="4">
    <source>
        <dbReference type="ARBA" id="ARBA00011081"/>
    </source>
</evidence>
<dbReference type="PROSITE" id="PS00801">
    <property type="entry name" value="TRANSKETOLASE_1"/>
    <property type="match status" value="1"/>
</dbReference>
<evidence type="ECO:0000259" key="13">
    <source>
        <dbReference type="SMART" id="SM00861"/>
    </source>
</evidence>
<evidence type="ECO:0000256" key="3">
    <source>
        <dbReference type="ARBA" id="ARBA00004980"/>
    </source>
</evidence>
<dbReference type="AlphaFoldDB" id="A0A087AI47"/>
<dbReference type="InterPro" id="IPR029061">
    <property type="entry name" value="THDP-binding"/>
</dbReference>
<dbReference type="Gene3D" id="3.40.50.920">
    <property type="match status" value="1"/>
</dbReference>
<comment type="cofactor">
    <cofactor evidence="2">
        <name>thiamine diphosphate</name>
        <dbReference type="ChEBI" id="CHEBI:58937"/>
    </cofactor>
</comment>
<evidence type="ECO:0000256" key="6">
    <source>
        <dbReference type="ARBA" id="ARBA00013150"/>
    </source>
</evidence>